<dbReference type="Proteomes" id="UP000009234">
    <property type="component" value="Chromosome"/>
</dbReference>
<dbReference type="AlphaFoldDB" id="F6DV44"/>
<name>F6DV44_DESRL</name>
<dbReference type="HOGENOM" id="CLU_2272878_0_0_9"/>
<organism evidence="2 3">
    <name type="scientific">Desulforamulus ruminis (strain ATCC 23193 / DSM 2154 / NCIMB 8452 / DL)</name>
    <name type="common">Desulfotomaculum ruminis</name>
    <dbReference type="NCBI Taxonomy" id="696281"/>
    <lineage>
        <taxon>Bacteria</taxon>
        <taxon>Bacillati</taxon>
        <taxon>Bacillota</taxon>
        <taxon>Clostridia</taxon>
        <taxon>Eubacteriales</taxon>
        <taxon>Peptococcaceae</taxon>
        <taxon>Desulforamulus</taxon>
    </lineage>
</organism>
<feature type="compositionally biased region" description="Polar residues" evidence="1">
    <location>
        <begin position="88"/>
        <end position="97"/>
    </location>
</feature>
<reference evidence="2 3" key="2">
    <citation type="journal article" date="2012" name="Stand. Genomic Sci.">
        <title>Complete genome sequence of the sulfate-reducing firmicute Desulfotomaculum ruminis type strain (DL(T)).</title>
        <authorList>
            <person name="Spring S."/>
            <person name="Visser M."/>
            <person name="Lu M."/>
            <person name="Copeland A."/>
            <person name="Lapidus A."/>
            <person name="Lucas S."/>
            <person name="Cheng J.F."/>
            <person name="Han C."/>
            <person name="Tapia R."/>
            <person name="Goodwin L.A."/>
            <person name="Pitluck S."/>
            <person name="Ivanova N."/>
            <person name="Land M."/>
            <person name="Hauser L."/>
            <person name="Larimer F."/>
            <person name="Rohde M."/>
            <person name="Goker M."/>
            <person name="Detter J.C."/>
            <person name="Kyrpides N.C."/>
            <person name="Woyke T."/>
            <person name="Schaap P.J."/>
            <person name="Plugge C.M."/>
            <person name="Muyzer G."/>
            <person name="Kuever J."/>
            <person name="Pereira I.A."/>
            <person name="Parshina S.N."/>
            <person name="Bernier-Latmani R."/>
            <person name="Stams A.J."/>
            <person name="Klenk H.P."/>
        </authorList>
    </citation>
    <scope>NUCLEOTIDE SEQUENCE [LARGE SCALE GENOMIC DNA]</scope>
    <source>
        <strain evidence="3">ATCC 23193 / DSM 2154 / NCIB 8452 / DL</strain>
    </source>
</reference>
<proteinExistence type="predicted"/>
<dbReference type="STRING" id="696281.Desru_0831"/>
<feature type="region of interest" description="Disordered" evidence="1">
    <location>
        <begin position="88"/>
        <end position="107"/>
    </location>
</feature>
<dbReference type="EMBL" id="CP002780">
    <property type="protein sequence ID" value="AEG59110.1"/>
    <property type="molecule type" value="Genomic_DNA"/>
</dbReference>
<dbReference type="RefSeq" id="WP_013840881.1">
    <property type="nucleotide sequence ID" value="NC_015589.1"/>
</dbReference>
<gene>
    <name evidence="2" type="ordered locus">Desru_0831</name>
</gene>
<sequence>MKVDRNLWRAILKDFSWSNIKRVLIMDNSPHGEFSLEKQIEEAKQAWLIAQRQMDWADKDLLESAILYTTTCERRYMGLMQKAKAQGFTSWKQSDLTAPSPSSSPSA</sequence>
<evidence type="ECO:0000256" key="1">
    <source>
        <dbReference type="SAM" id="MobiDB-lite"/>
    </source>
</evidence>
<evidence type="ECO:0008006" key="4">
    <source>
        <dbReference type="Google" id="ProtNLM"/>
    </source>
</evidence>
<reference evidence="3" key="1">
    <citation type="submission" date="2011-05" db="EMBL/GenBank/DDBJ databases">
        <title>Complete sequence of Desulfotomaculum ruminis DSM 2154.</title>
        <authorList>
            <person name="Lucas S."/>
            <person name="Copeland A."/>
            <person name="Lapidus A."/>
            <person name="Cheng J.-F."/>
            <person name="Goodwin L."/>
            <person name="Pitluck S."/>
            <person name="Lu M."/>
            <person name="Detter J.C."/>
            <person name="Han C."/>
            <person name="Tapia R."/>
            <person name="Land M."/>
            <person name="Hauser L."/>
            <person name="Kyrpides N."/>
            <person name="Ivanova N."/>
            <person name="Mikhailova N."/>
            <person name="Pagani I."/>
            <person name="Stams A.J.M."/>
            <person name="Plugge C.M."/>
            <person name="Muyzer G."/>
            <person name="Kuever J."/>
            <person name="Parshina S.N."/>
            <person name="Ivanova A.E."/>
            <person name="Nazina T.N."/>
            <person name="Brambilla E."/>
            <person name="Spring S."/>
            <person name="Klenk H.-P."/>
            <person name="Woyke T."/>
        </authorList>
    </citation>
    <scope>NUCLEOTIDE SEQUENCE [LARGE SCALE GENOMIC DNA]</scope>
    <source>
        <strain evidence="3">ATCC 23193 / DSM 2154 / NCIB 8452 / DL</strain>
    </source>
</reference>
<dbReference type="KEGG" id="dru:Desru_0831"/>
<evidence type="ECO:0000313" key="3">
    <source>
        <dbReference type="Proteomes" id="UP000009234"/>
    </source>
</evidence>
<keyword evidence="3" id="KW-1185">Reference proteome</keyword>
<protein>
    <recommendedName>
        <fullName evidence="4">DUF2508 family protein</fullName>
    </recommendedName>
</protein>
<evidence type="ECO:0000313" key="2">
    <source>
        <dbReference type="EMBL" id="AEG59110.1"/>
    </source>
</evidence>
<accession>F6DV44</accession>